<feature type="chain" id="PRO_5042851872" description="Endonuclease/exonuclease/phosphatase domain-containing protein" evidence="6">
    <location>
        <begin position="27"/>
        <end position="321"/>
    </location>
</feature>
<evidence type="ECO:0000313" key="9">
    <source>
        <dbReference type="Proteomes" id="UP001347796"/>
    </source>
</evidence>
<evidence type="ECO:0000313" key="8">
    <source>
        <dbReference type="EMBL" id="KAK6176185.1"/>
    </source>
</evidence>
<proteinExistence type="inferred from homology"/>
<dbReference type="InterPro" id="IPR016202">
    <property type="entry name" value="DNase_I"/>
</dbReference>
<dbReference type="GO" id="GO:0003677">
    <property type="term" value="F:DNA binding"/>
    <property type="evidence" value="ECO:0007669"/>
    <property type="project" value="TreeGrafter"/>
</dbReference>
<dbReference type="AlphaFoldDB" id="A0AAN8JFT7"/>
<dbReference type="InterPro" id="IPR005135">
    <property type="entry name" value="Endo/exonuclease/phosphatase"/>
</dbReference>
<keyword evidence="6" id="KW-0732">Signal</keyword>
<evidence type="ECO:0000256" key="1">
    <source>
        <dbReference type="ARBA" id="ARBA00007359"/>
    </source>
</evidence>
<dbReference type="SUPFAM" id="SSF56219">
    <property type="entry name" value="DNase I-like"/>
    <property type="match status" value="1"/>
</dbReference>
<reference evidence="8 9" key="1">
    <citation type="submission" date="2024-01" db="EMBL/GenBank/DDBJ databases">
        <title>The genome of the rayed Mediterranean limpet Patella caerulea (Linnaeus, 1758).</title>
        <authorList>
            <person name="Anh-Thu Weber A."/>
            <person name="Halstead-Nussloch G."/>
        </authorList>
    </citation>
    <scope>NUCLEOTIDE SEQUENCE [LARGE SCALE GENOMIC DNA]</scope>
    <source>
        <strain evidence="8">AATW-2023a</strain>
        <tissue evidence="8">Whole specimen</tissue>
    </source>
</reference>
<comment type="caution">
    <text evidence="8">The sequence shown here is derived from an EMBL/GenBank/DDBJ whole genome shotgun (WGS) entry which is preliminary data.</text>
</comment>
<dbReference type="EMBL" id="JAZGQO010000010">
    <property type="protein sequence ID" value="KAK6176185.1"/>
    <property type="molecule type" value="Genomic_DNA"/>
</dbReference>
<dbReference type="Gene3D" id="3.60.10.10">
    <property type="entry name" value="Endonuclease/exonuclease/phosphatase"/>
    <property type="match status" value="1"/>
</dbReference>
<feature type="signal peptide" evidence="6">
    <location>
        <begin position="1"/>
        <end position="26"/>
    </location>
</feature>
<sequence>MAVLVVLLSLVVFVLTLIQMNQMVNGLKIGSFNIQILGESKSKKPDVMDVIGKIVVRYDIVLILEIRDSKKKAMPKLMEVIQSRSGNPEYKMEISDRLGRTTSKEQYAFLYRDNLGLKVVESFHYDDGDEAKKEDQFEREPFVVHFKSPNTDVEDFVLIAIHVDPDEAVSEIEHLETVLDYVWGRTGVDDIIIMGDLNADCSYVSKRAMKTINLRHRSDLYWPIDDDADTTAGKTNCAYDRFVIRGSNLIKSIIPGSVQIFNYQEEYKLDDKLTLKVSDHYPIEMSIKGTTDVGGVEVYQTRKTLVVFCVTLAIVKISIYI</sequence>
<evidence type="ECO:0000256" key="6">
    <source>
        <dbReference type="SAM" id="SignalP"/>
    </source>
</evidence>
<feature type="active site" evidence="4">
    <location>
        <position position="105"/>
    </location>
</feature>
<dbReference type="GO" id="GO:0006308">
    <property type="term" value="P:DNA catabolic process"/>
    <property type="evidence" value="ECO:0007669"/>
    <property type="project" value="InterPro"/>
</dbReference>
<dbReference type="Proteomes" id="UP001347796">
    <property type="component" value="Unassembled WGS sequence"/>
</dbReference>
<dbReference type="PANTHER" id="PTHR11371">
    <property type="entry name" value="DEOXYRIBONUCLEASE"/>
    <property type="match status" value="1"/>
</dbReference>
<evidence type="ECO:0000256" key="3">
    <source>
        <dbReference type="ARBA" id="ARBA00022801"/>
    </source>
</evidence>
<evidence type="ECO:0000259" key="7">
    <source>
        <dbReference type="Pfam" id="PF03372"/>
    </source>
</evidence>
<feature type="domain" description="Endonuclease/exonuclease/phosphatase" evidence="7">
    <location>
        <begin position="30"/>
        <end position="280"/>
    </location>
</feature>
<keyword evidence="3" id="KW-0378">Hydrolase</keyword>
<dbReference type="Pfam" id="PF03372">
    <property type="entry name" value="Exo_endo_phos"/>
    <property type="match status" value="1"/>
</dbReference>
<dbReference type="GO" id="GO:0005634">
    <property type="term" value="C:nucleus"/>
    <property type="evidence" value="ECO:0007669"/>
    <property type="project" value="TreeGrafter"/>
</dbReference>
<feature type="active site" evidence="4">
    <location>
        <position position="162"/>
    </location>
</feature>
<evidence type="ECO:0000256" key="5">
    <source>
        <dbReference type="PIRSR" id="PIRSR000988-2"/>
    </source>
</evidence>
<dbReference type="CDD" id="cd10282">
    <property type="entry name" value="DNase1"/>
    <property type="match status" value="1"/>
</dbReference>
<dbReference type="PIRSF" id="PIRSF000988">
    <property type="entry name" value="DNase_I_euk"/>
    <property type="match status" value="1"/>
</dbReference>
<evidence type="ECO:0000256" key="4">
    <source>
        <dbReference type="PIRSR" id="PIRSR000988-1"/>
    </source>
</evidence>
<dbReference type="PRINTS" id="PR00130">
    <property type="entry name" value="DNASEI"/>
</dbReference>
<name>A0AAN8JFT7_PATCE</name>
<feature type="disulfide bond" description="Essential for enzymatic activity" evidence="5">
    <location>
        <begin position="201"/>
        <end position="237"/>
    </location>
</feature>
<protein>
    <recommendedName>
        <fullName evidence="7">Endonuclease/exonuclease/phosphatase domain-containing protein</fullName>
    </recommendedName>
</protein>
<keyword evidence="9" id="KW-1185">Reference proteome</keyword>
<dbReference type="GO" id="GO:0004530">
    <property type="term" value="F:deoxyribonuclease I activity"/>
    <property type="evidence" value="ECO:0007669"/>
    <property type="project" value="TreeGrafter"/>
</dbReference>
<organism evidence="8 9">
    <name type="scientific">Patella caerulea</name>
    <name type="common">Rayed Mediterranean limpet</name>
    <dbReference type="NCBI Taxonomy" id="87958"/>
    <lineage>
        <taxon>Eukaryota</taxon>
        <taxon>Metazoa</taxon>
        <taxon>Spiralia</taxon>
        <taxon>Lophotrochozoa</taxon>
        <taxon>Mollusca</taxon>
        <taxon>Gastropoda</taxon>
        <taxon>Patellogastropoda</taxon>
        <taxon>Patelloidea</taxon>
        <taxon>Patellidae</taxon>
        <taxon>Patella</taxon>
    </lineage>
</organism>
<dbReference type="PANTHER" id="PTHR11371:SF31">
    <property type="entry name" value="EXTRACELLULAR NUCLEASE"/>
    <property type="match status" value="1"/>
</dbReference>
<accession>A0AAN8JFT7</accession>
<evidence type="ECO:0000256" key="2">
    <source>
        <dbReference type="ARBA" id="ARBA00022722"/>
    </source>
</evidence>
<keyword evidence="2" id="KW-0540">Nuclease</keyword>
<dbReference type="InterPro" id="IPR036691">
    <property type="entry name" value="Endo/exonu/phosph_ase_sf"/>
</dbReference>
<comment type="similarity">
    <text evidence="1">Belongs to the DNase I family.</text>
</comment>
<dbReference type="SMART" id="SM00476">
    <property type="entry name" value="DNaseIc"/>
    <property type="match status" value="1"/>
</dbReference>
<keyword evidence="5" id="KW-1015">Disulfide bond</keyword>
<gene>
    <name evidence="8" type="ORF">SNE40_014515</name>
</gene>